<organism evidence="2 3">
    <name type="scientific">Pangasianodon hypophthalmus</name>
    <name type="common">Striped catfish</name>
    <name type="synonym">Helicophagus hypophthalmus</name>
    <dbReference type="NCBI Taxonomy" id="310915"/>
    <lineage>
        <taxon>Eukaryota</taxon>
        <taxon>Metazoa</taxon>
        <taxon>Chordata</taxon>
        <taxon>Craniata</taxon>
        <taxon>Vertebrata</taxon>
        <taxon>Euteleostomi</taxon>
        <taxon>Actinopterygii</taxon>
        <taxon>Neopterygii</taxon>
        <taxon>Teleostei</taxon>
        <taxon>Ostariophysi</taxon>
        <taxon>Siluriformes</taxon>
        <taxon>Pangasiidae</taxon>
        <taxon>Pangasianodon</taxon>
    </lineage>
</organism>
<evidence type="ECO:0008006" key="4">
    <source>
        <dbReference type="Google" id="ProtNLM"/>
    </source>
</evidence>
<evidence type="ECO:0000313" key="2">
    <source>
        <dbReference type="EMBL" id="KAB5542019.1"/>
    </source>
</evidence>
<name>A0A5N5LGV6_PANHP</name>
<dbReference type="EMBL" id="VFJC01000019">
    <property type="protein sequence ID" value="KAB5542019.1"/>
    <property type="molecule type" value="Genomic_DNA"/>
</dbReference>
<proteinExistence type="inferred from homology"/>
<dbReference type="Gene3D" id="1.10.275.10">
    <property type="entry name" value="Fumarase/aspartase (N-terminal domain)"/>
    <property type="match status" value="1"/>
</dbReference>
<accession>A0A5N5LGV6</accession>
<keyword evidence="3" id="KW-1185">Reference proteome</keyword>
<dbReference type="AlphaFoldDB" id="A0A5N5LGV6"/>
<sequence>MLIVEQLHGEQREDSCSRWAVNGFGSFALVSLVQVIISLLHNILTEIWTLPEILERSSQRSKMSLGKGLYKIKLSAEAEERVIRAKDVIEKIISEKQVVYGVNTGFGKFARTVVGKDQLKELQENLIRSHSAGKCRFFGVK</sequence>
<evidence type="ECO:0000256" key="1">
    <source>
        <dbReference type="ARBA" id="ARBA00007238"/>
    </source>
</evidence>
<comment type="caution">
    <text evidence="2">The sequence shown here is derived from an EMBL/GenBank/DDBJ whole genome shotgun (WGS) entry which is preliminary data.</text>
</comment>
<dbReference type="InterPro" id="IPR008948">
    <property type="entry name" value="L-Aspartase-like"/>
</dbReference>
<protein>
    <recommendedName>
        <fullName evidence="4">Histidine ammonia-lyase</fullName>
    </recommendedName>
</protein>
<dbReference type="Pfam" id="PF00221">
    <property type="entry name" value="Lyase_aromatic"/>
    <property type="match status" value="1"/>
</dbReference>
<dbReference type="GO" id="GO:0003824">
    <property type="term" value="F:catalytic activity"/>
    <property type="evidence" value="ECO:0007669"/>
    <property type="project" value="InterPro"/>
</dbReference>
<gene>
    <name evidence="2" type="ORF">PHYPO_G00086620</name>
</gene>
<dbReference type="PANTHER" id="PTHR10362">
    <property type="entry name" value="HISTIDINE AMMONIA-LYASE"/>
    <property type="match status" value="1"/>
</dbReference>
<dbReference type="InterPro" id="IPR001106">
    <property type="entry name" value="Aromatic_Lyase"/>
</dbReference>
<dbReference type="SUPFAM" id="SSF48557">
    <property type="entry name" value="L-aspartase-like"/>
    <property type="match status" value="1"/>
</dbReference>
<dbReference type="InterPro" id="IPR024083">
    <property type="entry name" value="Fumarase/histidase_N"/>
</dbReference>
<dbReference type="Proteomes" id="UP000327468">
    <property type="component" value="Chromosome 18"/>
</dbReference>
<comment type="similarity">
    <text evidence="1">Belongs to the PAL/histidase family.</text>
</comment>
<reference evidence="2 3" key="1">
    <citation type="submission" date="2019-06" db="EMBL/GenBank/DDBJ databases">
        <title>A chromosome-scale genome assembly of the striped catfish, Pangasianodon hypophthalmus.</title>
        <authorList>
            <person name="Wen M."/>
            <person name="Zahm M."/>
            <person name="Roques C."/>
            <person name="Cabau C."/>
            <person name="Klopp C."/>
            <person name="Donnadieu C."/>
            <person name="Jouanno E."/>
            <person name="Avarre J.-C."/>
            <person name="Campet M."/>
            <person name="Ha T.T.T."/>
            <person name="Dugue R."/>
            <person name="Lampietro C."/>
            <person name="Louis A."/>
            <person name="Herpin A."/>
            <person name="Echchiki A."/>
            <person name="Berthelot C."/>
            <person name="Parey E."/>
            <person name="Roest-Crollius H."/>
            <person name="Braasch I."/>
            <person name="Postlethwait J."/>
            <person name="Bobe J."/>
            <person name="Montfort J."/>
            <person name="Bouchez O."/>
            <person name="Begum T."/>
            <person name="Schartl M."/>
            <person name="Guiguen Y."/>
        </authorList>
    </citation>
    <scope>NUCLEOTIDE SEQUENCE [LARGE SCALE GENOMIC DNA]</scope>
    <source>
        <strain evidence="2 3">Indonesia</strain>
        <tissue evidence="2">Blood</tissue>
    </source>
</reference>
<evidence type="ECO:0000313" key="3">
    <source>
        <dbReference type="Proteomes" id="UP000327468"/>
    </source>
</evidence>